<evidence type="ECO:0000313" key="3">
    <source>
        <dbReference type="Proteomes" id="UP001603857"/>
    </source>
</evidence>
<feature type="region of interest" description="Disordered" evidence="1">
    <location>
        <begin position="15"/>
        <end position="34"/>
    </location>
</feature>
<keyword evidence="3" id="KW-1185">Reference proteome</keyword>
<sequence>MATLTSSMRKRPSLVFSRGFGSSRPRKLTESSTAARFSPSSSLVLCRLALSLAKEREEEAAEGDDVEAARIACRSWWSSGRGEMTVEIEELVADNHAMKKTKKEKSHEDFFFLHG</sequence>
<reference evidence="2 3" key="1">
    <citation type="submission" date="2024-08" db="EMBL/GenBank/DDBJ databases">
        <title>Insights into the chromosomal genome structure of Flemingia macrophylla.</title>
        <authorList>
            <person name="Ding Y."/>
            <person name="Zhao Y."/>
            <person name="Bi W."/>
            <person name="Wu M."/>
            <person name="Zhao G."/>
            <person name="Gong Y."/>
            <person name="Li W."/>
            <person name="Zhang P."/>
        </authorList>
    </citation>
    <scope>NUCLEOTIDE SEQUENCE [LARGE SCALE GENOMIC DNA]</scope>
    <source>
        <strain evidence="2">DYQJB</strain>
        <tissue evidence="2">Leaf</tissue>
    </source>
</reference>
<evidence type="ECO:0000313" key="2">
    <source>
        <dbReference type="EMBL" id="KAL2337764.1"/>
    </source>
</evidence>
<dbReference type="EMBL" id="JBGMDY010000004">
    <property type="protein sequence ID" value="KAL2337764.1"/>
    <property type="molecule type" value="Genomic_DNA"/>
</dbReference>
<organism evidence="2 3">
    <name type="scientific">Flemingia macrophylla</name>
    <dbReference type="NCBI Taxonomy" id="520843"/>
    <lineage>
        <taxon>Eukaryota</taxon>
        <taxon>Viridiplantae</taxon>
        <taxon>Streptophyta</taxon>
        <taxon>Embryophyta</taxon>
        <taxon>Tracheophyta</taxon>
        <taxon>Spermatophyta</taxon>
        <taxon>Magnoliopsida</taxon>
        <taxon>eudicotyledons</taxon>
        <taxon>Gunneridae</taxon>
        <taxon>Pentapetalae</taxon>
        <taxon>rosids</taxon>
        <taxon>fabids</taxon>
        <taxon>Fabales</taxon>
        <taxon>Fabaceae</taxon>
        <taxon>Papilionoideae</taxon>
        <taxon>50 kb inversion clade</taxon>
        <taxon>NPAAA clade</taxon>
        <taxon>indigoferoid/millettioid clade</taxon>
        <taxon>Phaseoleae</taxon>
        <taxon>Flemingia</taxon>
    </lineage>
</organism>
<protein>
    <submittedName>
        <fullName evidence="2">Uncharacterized protein</fullName>
    </submittedName>
</protein>
<dbReference type="Proteomes" id="UP001603857">
    <property type="component" value="Unassembled WGS sequence"/>
</dbReference>
<gene>
    <name evidence="2" type="ORF">Fmac_012210</name>
</gene>
<dbReference type="AlphaFoldDB" id="A0ABD1MPP1"/>
<proteinExistence type="predicted"/>
<evidence type="ECO:0000256" key="1">
    <source>
        <dbReference type="SAM" id="MobiDB-lite"/>
    </source>
</evidence>
<name>A0ABD1MPP1_9FABA</name>
<accession>A0ABD1MPP1</accession>
<comment type="caution">
    <text evidence="2">The sequence shown here is derived from an EMBL/GenBank/DDBJ whole genome shotgun (WGS) entry which is preliminary data.</text>
</comment>